<dbReference type="SUPFAM" id="SSF103473">
    <property type="entry name" value="MFS general substrate transporter"/>
    <property type="match status" value="1"/>
</dbReference>
<dbReference type="HOGENOM" id="CLU_001265_1_1_1"/>
<reference evidence="6" key="2">
    <citation type="submission" date="2015-01" db="EMBL/GenBank/DDBJ databases">
        <title>Evolutionary Origins and Diversification of the Mycorrhizal Mutualists.</title>
        <authorList>
            <consortium name="DOE Joint Genome Institute"/>
            <consortium name="Mycorrhizal Genomics Consortium"/>
            <person name="Kohler A."/>
            <person name="Kuo A."/>
            <person name="Nagy L.G."/>
            <person name="Floudas D."/>
            <person name="Copeland A."/>
            <person name="Barry K.W."/>
            <person name="Cichocki N."/>
            <person name="Veneault-Fourrey C."/>
            <person name="LaButti K."/>
            <person name="Lindquist E.A."/>
            <person name="Lipzen A."/>
            <person name="Lundell T."/>
            <person name="Morin E."/>
            <person name="Murat C."/>
            <person name="Riley R."/>
            <person name="Ohm R."/>
            <person name="Sun H."/>
            <person name="Tunlid A."/>
            <person name="Henrissat B."/>
            <person name="Grigoriev I.V."/>
            <person name="Hibbett D.S."/>
            <person name="Martin F."/>
        </authorList>
    </citation>
    <scope>NUCLEOTIDE SEQUENCE [LARGE SCALE GENOMIC DNA]</scope>
    <source>
        <strain evidence="6">ATCC 200175</strain>
    </source>
</reference>
<dbReference type="Pfam" id="PF07690">
    <property type="entry name" value="MFS_1"/>
    <property type="match status" value="1"/>
</dbReference>
<dbReference type="PANTHER" id="PTHR11360:SF252">
    <property type="entry name" value="MAJOR FACILITATOR SUPERFAMILY (MFS) PROFILE DOMAIN-CONTAINING PROTEIN-RELATED"/>
    <property type="match status" value="1"/>
</dbReference>
<feature type="transmembrane region" description="Helical" evidence="3">
    <location>
        <begin position="88"/>
        <end position="109"/>
    </location>
</feature>
<protein>
    <recommendedName>
        <fullName evidence="4">Major facilitator superfamily (MFS) profile domain-containing protein</fullName>
    </recommendedName>
</protein>
<keyword evidence="6" id="KW-1185">Reference proteome</keyword>
<keyword evidence="3" id="KW-0812">Transmembrane</keyword>
<feature type="transmembrane region" description="Helical" evidence="3">
    <location>
        <begin position="291"/>
        <end position="314"/>
    </location>
</feature>
<evidence type="ECO:0000259" key="4">
    <source>
        <dbReference type="PROSITE" id="PS50850"/>
    </source>
</evidence>
<dbReference type="GO" id="GO:0016020">
    <property type="term" value="C:membrane"/>
    <property type="evidence" value="ECO:0007669"/>
    <property type="project" value="UniProtKB-SubCell"/>
</dbReference>
<feature type="transmembrane region" description="Helical" evidence="3">
    <location>
        <begin position="153"/>
        <end position="171"/>
    </location>
</feature>
<feature type="transmembrane region" description="Helical" evidence="3">
    <location>
        <begin position="225"/>
        <end position="245"/>
    </location>
</feature>
<organism evidence="5 6">
    <name type="scientific">Paxillus involutus ATCC 200175</name>
    <dbReference type="NCBI Taxonomy" id="664439"/>
    <lineage>
        <taxon>Eukaryota</taxon>
        <taxon>Fungi</taxon>
        <taxon>Dikarya</taxon>
        <taxon>Basidiomycota</taxon>
        <taxon>Agaricomycotina</taxon>
        <taxon>Agaricomycetes</taxon>
        <taxon>Agaricomycetidae</taxon>
        <taxon>Boletales</taxon>
        <taxon>Paxilineae</taxon>
        <taxon>Paxillaceae</taxon>
        <taxon>Paxillus</taxon>
    </lineage>
</organism>
<evidence type="ECO:0000256" key="2">
    <source>
        <dbReference type="ARBA" id="ARBA00006727"/>
    </source>
</evidence>
<evidence type="ECO:0000313" key="5">
    <source>
        <dbReference type="EMBL" id="KIJ07579.1"/>
    </source>
</evidence>
<dbReference type="InterPro" id="IPR036259">
    <property type="entry name" value="MFS_trans_sf"/>
</dbReference>
<dbReference type="InterPro" id="IPR020846">
    <property type="entry name" value="MFS_dom"/>
</dbReference>
<evidence type="ECO:0000313" key="6">
    <source>
        <dbReference type="Proteomes" id="UP000053647"/>
    </source>
</evidence>
<feature type="transmembrane region" description="Helical" evidence="3">
    <location>
        <begin position="351"/>
        <end position="369"/>
    </location>
</feature>
<dbReference type="GO" id="GO:0022857">
    <property type="term" value="F:transmembrane transporter activity"/>
    <property type="evidence" value="ECO:0007669"/>
    <property type="project" value="InterPro"/>
</dbReference>
<feature type="transmembrane region" description="Helical" evidence="3">
    <location>
        <begin position="115"/>
        <end position="141"/>
    </location>
</feature>
<keyword evidence="3" id="KW-0472">Membrane</keyword>
<accession>A0A0C9SNA4</accession>
<dbReference type="InterPro" id="IPR050327">
    <property type="entry name" value="Proton-linked_MCT"/>
</dbReference>
<dbReference type="Gene3D" id="1.20.1250.20">
    <property type="entry name" value="MFS general substrate transporter like domains"/>
    <property type="match status" value="2"/>
</dbReference>
<comment type="subcellular location">
    <subcellularLocation>
        <location evidence="1">Membrane</location>
        <topology evidence="1">Multi-pass membrane protein</topology>
    </subcellularLocation>
</comment>
<feature type="domain" description="Major facilitator superfamily (MFS) profile" evidence="4">
    <location>
        <begin position="185"/>
        <end position="424"/>
    </location>
</feature>
<gene>
    <name evidence="5" type="ORF">PAXINDRAFT_173437</name>
</gene>
<evidence type="ECO:0000256" key="3">
    <source>
        <dbReference type="SAM" id="Phobius"/>
    </source>
</evidence>
<dbReference type="InterPro" id="IPR011701">
    <property type="entry name" value="MFS"/>
</dbReference>
<keyword evidence="3" id="KW-1133">Transmembrane helix</keyword>
<sequence>MSVPSTSAATGAELPDGGLEAWCTVLGCFLAQFCGFGYTNAFGVYQAFYTQNYLTSESASAISWIGSIISFCVTGVGLMCGPLFDRGYFYHVFIGGAILQSFSLFMLSVAKPGNYYQVLLAQGFGLGIGQGLMYVPSFAVLSHHFDRRRTTMMSIVASGASLGGIAHTIMLNKLLNGSFGFEASVRISAAFVSILLFLSCLIVRPRYETVQKTTSVNFWKATKKCFTEVPSLLTILGFTFFQTAYLYPFFYLQTDSLRHGLSTSFSFYSLVIMNAGSFVGRFMVGPVTRFVGIIDITIATSVVCAMLIISMIWLGTVASVVVLGVLYGLFSGINIAMMPPMLGLTAVPAELGVRLGVGFAVTGVGALVGSPISGALLTSRYIWWAPALFSGAVALTGGFLFVAMRIVFFRTAPKAENAGKEVAE</sequence>
<proteinExistence type="inferred from homology"/>
<dbReference type="OrthoDB" id="6499973at2759"/>
<feature type="transmembrane region" description="Helical" evidence="3">
    <location>
        <begin position="320"/>
        <end position="339"/>
    </location>
</feature>
<name>A0A0C9SNA4_PAXIN</name>
<dbReference type="EMBL" id="KN819847">
    <property type="protein sequence ID" value="KIJ07579.1"/>
    <property type="molecule type" value="Genomic_DNA"/>
</dbReference>
<reference evidence="5 6" key="1">
    <citation type="submission" date="2014-06" db="EMBL/GenBank/DDBJ databases">
        <authorList>
            <consortium name="DOE Joint Genome Institute"/>
            <person name="Kuo A."/>
            <person name="Kohler A."/>
            <person name="Nagy L.G."/>
            <person name="Floudas D."/>
            <person name="Copeland A."/>
            <person name="Barry K.W."/>
            <person name="Cichocki N."/>
            <person name="Veneault-Fourrey C."/>
            <person name="LaButti K."/>
            <person name="Lindquist E.A."/>
            <person name="Lipzen A."/>
            <person name="Lundell T."/>
            <person name="Morin E."/>
            <person name="Murat C."/>
            <person name="Sun H."/>
            <person name="Tunlid A."/>
            <person name="Henrissat B."/>
            <person name="Grigoriev I.V."/>
            <person name="Hibbett D.S."/>
            <person name="Martin F."/>
            <person name="Nordberg H.P."/>
            <person name="Cantor M.N."/>
            <person name="Hua S.X."/>
        </authorList>
    </citation>
    <scope>NUCLEOTIDE SEQUENCE [LARGE SCALE GENOMIC DNA]</scope>
    <source>
        <strain evidence="5 6">ATCC 200175</strain>
    </source>
</reference>
<feature type="transmembrane region" description="Helical" evidence="3">
    <location>
        <begin position="61"/>
        <end position="81"/>
    </location>
</feature>
<dbReference type="AlphaFoldDB" id="A0A0C9SNA4"/>
<dbReference type="PANTHER" id="PTHR11360">
    <property type="entry name" value="MONOCARBOXYLATE TRANSPORTER"/>
    <property type="match status" value="1"/>
</dbReference>
<feature type="transmembrane region" description="Helical" evidence="3">
    <location>
        <begin position="381"/>
        <end position="404"/>
    </location>
</feature>
<evidence type="ECO:0000256" key="1">
    <source>
        <dbReference type="ARBA" id="ARBA00004141"/>
    </source>
</evidence>
<dbReference type="Proteomes" id="UP000053647">
    <property type="component" value="Unassembled WGS sequence"/>
</dbReference>
<feature type="transmembrane region" description="Helical" evidence="3">
    <location>
        <begin position="183"/>
        <end position="204"/>
    </location>
</feature>
<comment type="similarity">
    <text evidence="2">Belongs to the major facilitator superfamily. Monocarboxylate porter (TC 2.A.1.13) family.</text>
</comment>
<feature type="transmembrane region" description="Helical" evidence="3">
    <location>
        <begin position="265"/>
        <end position="284"/>
    </location>
</feature>
<dbReference type="PROSITE" id="PS50850">
    <property type="entry name" value="MFS"/>
    <property type="match status" value="1"/>
</dbReference>